<dbReference type="AlphaFoldDB" id="A0A7J6VVR0"/>
<comment type="caution">
    <text evidence="1">The sequence shown here is derived from an EMBL/GenBank/DDBJ whole genome shotgun (WGS) entry which is preliminary data.</text>
</comment>
<dbReference type="Proteomes" id="UP000554482">
    <property type="component" value="Unassembled WGS sequence"/>
</dbReference>
<proteinExistence type="predicted"/>
<gene>
    <name evidence="1" type="ORF">FRX31_021231</name>
</gene>
<name>A0A7J6VVR0_THATH</name>
<organism evidence="1 2">
    <name type="scientific">Thalictrum thalictroides</name>
    <name type="common">Rue-anemone</name>
    <name type="synonym">Anemone thalictroides</name>
    <dbReference type="NCBI Taxonomy" id="46969"/>
    <lineage>
        <taxon>Eukaryota</taxon>
        <taxon>Viridiplantae</taxon>
        <taxon>Streptophyta</taxon>
        <taxon>Embryophyta</taxon>
        <taxon>Tracheophyta</taxon>
        <taxon>Spermatophyta</taxon>
        <taxon>Magnoliopsida</taxon>
        <taxon>Ranunculales</taxon>
        <taxon>Ranunculaceae</taxon>
        <taxon>Thalictroideae</taxon>
        <taxon>Thalictrum</taxon>
    </lineage>
</organism>
<reference evidence="1 2" key="1">
    <citation type="submission" date="2020-06" db="EMBL/GenBank/DDBJ databases">
        <title>Transcriptomic and genomic resources for Thalictrum thalictroides and T. hernandezii: Facilitating candidate gene discovery in an emerging model plant lineage.</title>
        <authorList>
            <person name="Arias T."/>
            <person name="Riano-Pachon D.M."/>
            <person name="Di Stilio V.S."/>
        </authorList>
    </citation>
    <scope>NUCLEOTIDE SEQUENCE [LARGE SCALE GENOMIC DNA]</scope>
    <source>
        <strain evidence="2">cv. WT478/WT964</strain>
        <tissue evidence="1">Leaves</tissue>
    </source>
</reference>
<accession>A0A7J6VVR0</accession>
<evidence type="ECO:0000313" key="2">
    <source>
        <dbReference type="Proteomes" id="UP000554482"/>
    </source>
</evidence>
<protein>
    <submittedName>
        <fullName evidence="1">Uncharacterized protein</fullName>
    </submittedName>
</protein>
<keyword evidence="2" id="KW-1185">Reference proteome</keyword>
<sequence length="103" mass="12049">MSNGRYHKVVRTIVENVQFIEAIATGLKITEWEVMIKKLVLLRYFTYLVQCRLQTHVDARPNVECLPFYLEIFNLAACILSTILHHLGLMYNYHKEVVAIVKI</sequence>
<evidence type="ECO:0000313" key="1">
    <source>
        <dbReference type="EMBL" id="KAF5189186.1"/>
    </source>
</evidence>
<dbReference type="EMBL" id="JABWDY010025820">
    <property type="protein sequence ID" value="KAF5189186.1"/>
    <property type="molecule type" value="Genomic_DNA"/>
</dbReference>